<comment type="caution">
    <text evidence="8">The sequence shown here is derived from an EMBL/GenBank/DDBJ whole genome shotgun (WGS) entry which is preliminary data.</text>
</comment>
<evidence type="ECO:0000256" key="6">
    <source>
        <dbReference type="SAM" id="Phobius"/>
    </source>
</evidence>
<evidence type="ECO:0000313" key="8">
    <source>
        <dbReference type="EMBL" id="RVT97126.1"/>
    </source>
</evidence>
<evidence type="ECO:0000313" key="9">
    <source>
        <dbReference type="Proteomes" id="UP000282957"/>
    </source>
</evidence>
<feature type="domain" description="EamA" evidence="7">
    <location>
        <begin position="3"/>
        <end position="130"/>
    </location>
</feature>
<feature type="transmembrane region" description="Helical" evidence="6">
    <location>
        <begin position="116"/>
        <end position="133"/>
    </location>
</feature>
<keyword evidence="5 6" id="KW-0472">Membrane</keyword>
<reference evidence="8 9" key="1">
    <citation type="submission" date="2019-01" db="EMBL/GenBank/DDBJ databases">
        <authorList>
            <person name="Chen W.-M."/>
        </authorList>
    </citation>
    <scope>NUCLEOTIDE SEQUENCE [LARGE SCALE GENOMIC DNA]</scope>
    <source>
        <strain evidence="8 9">CCP-6</strain>
    </source>
</reference>
<feature type="transmembrane region" description="Helical" evidence="6">
    <location>
        <begin position="257"/>
        <end position="275"/>
    </location>
</feature>
<evidence type="ECO:0000256" key="5">
    <source>
        <dbReference type="ARBA" id="ARBA00023136"/>
    </source>
</evidence>
<keyword evidence="4 6" id="KW-1133">Transmembrane helix</keyword>
<protein>
    <submittedName>
        <fullName evidence="8">DMT family transporter</fullName>
    </submittedName>
</protein>
<dbReference type="PANTHER" id="PTHR22911">
    <property type="entry name" value="ACYL-MALONYL CONDENSING ENZYME-RELATED"/>
    <property type="match status" value="1"/>
</dbReference>
<feature type="transmembrane region" description="Helical" evidence="6">
    <location>
        <begin position="139"/>
        <end position="158"/>
    </location>
</feature>
<dbReference type="InterPro" id="IPR037185">
    <property type="entry name" value="EmrE-like"/>
</dbReference>
<name>A0A437MHL5_9PROT</name>
<dbReference type="AlphaFoldDB" id="A0A437MHL5"/>
<evidence type="ECO:0000259" key="7">
    <source>
        <dbReference type="Pfam" id="PF00892"/>
    </source>
</evidence>
<dbReference type="EMBL" id="SACL01000003">
    <property type="protein sequence ID" value="RVT97126.1"/>
    <property type="molecule type" value="Genomic_DNA"/>
</dbReference>
<dbReference type="Pfam" id="PF00892">
    <property type="entry name" value="EamA"/>
    <property type="match status" value="1"/>
</dbReference>
<feature type="transmembrane region" description="Helical" evidence="6">
    <location>
        <begin position="232"/>
        <end position="251"/>
    </location>
</feature>
<keyword evidence="9" id="KW-1185">Reference proteome</keyword>
<gene>
    <name evidence="8" type="ORF">EOD42_09625</name>
</gene>
<sequence>MHGIMLAAAGYSIIACADAAVKWVLPQVGVAGVLLWRGIVGAMVVAILFRGRVWPKNRRVVFGRSILHAAVAIIWYVAWMRGVGLADSYAVAALAPIMMTLLAIPMLGETVGWRRAMSCAIGFCGTLVMLQPGGSLWRWEALMLIVAVVGMAISRVLTRVLARTDTAAAAAFWLMAAHIPLGLLALPFFEVPVSLLPTSWGSGVALLLFGCANAMAHILFARAYGLAPVAALAPLEYTVLPFGAVLGYFLFSEIPAWTTWLGASIVVGAGIYNLHRERIRARERRAAQA</sequence>
<dbReference type="SUPFAM" id="SSF103481">
    <property type="entry name" value="Multidrug resistance efflux transporter EmrE"/>
    <property type="match status" value="2"/>
</dbReference>
<evidence type="ECO:0000256" key="2">
    <source>
        <dbReference type="ARBA" id="ARBA00009853"/>
    </source>
</evidence>
<feature type="transmembrane region" description="Helical" evidence="6">
    <location>
        <begin position="61"/>
        <end position="79"/>
    </location>
</feature>
<dbReference type="PANTHER" id="PTHR22911:SF6">
    <property type="entry name" value="SOLUTE CARRIER FAMILY 35 MEMBER G1"/>
    <property type="match status" value="1"/>
</dbReference>
<comment type="similarity">
    <text evidence="2">Belongs to the drug/metabolite transporter (DMT) superfamily. 10 TMS drug/metabolite exporter (DME) (TC 2.A.7.3) family.</text>
</comment>
<dbReference type="OrthoDB" id="9812899at2"/>
<feature type="transmembrane region" description="Helical" evidence="6">
    <location>
        <begin position="200"/>
        <end position="220"/>
    </location>
</feature>
<feature type="transmembrane region" description="Helical" evidence="6">
    <location>
        <begin position="170"/>
        <end position="188"/>
    </location>
</feature>
<evidence type="ECO:0000256" key="4">
    <source>
        <dbReference type="ARBA" id="ARBA00022989"/>
    </source>
</evidence>
<keyword evidence="3 6" id="KW-0812">Transmembrane</keyword>
<dbReference type="Proteomes" id="UP000282957">
    <property type="component" value="Unassembled WGS sequence"/>
</dbReference>
<comment type="subcellular location">
    <subcellularLocation>
        <location evidence="1">Membrane</location>
        <topology evidence="1">Multi-pass membrane protein</topology>
    </subcellularLocation>
</comment>
<accession>A0A437MHL5</accession>
<evidence type="ECO:0000256" key="1">
    <source>
        <dbReference type="ARBA" id="ARBA00004141"/>
    </source>
</evidence>
<feature type="transmembrane region" description="Helical" evidence="6">
    <location>
        <begin position="85"/>
        <end position="104"/>
    </location>
</feature>
<feature type="transmembrane region" description="Helical" evidence="6">
    <location>
        <begin position="29"/>
        <end position="49"/>
    </location>
</feature>
<dbReference type="GO" id="GO:0016020">
    <property type="term" value="C:membrane"/>
    <property type="evidence" value="ECO:0007669"/>
    <property type="project" value="UniProtKB-SubCell"/>
</dbReference>
<organism evidence="8 9">
    <name type="scientific">Rhodovarius crocodyli</name>
    <dbReference type="NCBI Taxonomy" id="1979269"/>
    <lineage>
        <taxon>Bacteria</taxon>
        <taxon>Pseudomonadati</taxon>
        <taxon>Pseudomonadota</taxon>
        <taxon>Alphaproteobacteria</taxon>
        <taxon>Acetobacterales</taxon>
        <taxon>Roseomonadaceae</taxon>
        <taxon>Rhodovarius</taxon>
    </lineage>
</organism>
<evidence type="ECO:0000256" key="3">
    <source>
        <dbReference type="ARBA" id="ARBA00022692"/>
    </source>
</evidence>
<dbReference type="InterPro" id="IPR000620">
    <property type="entry name" value="EamA_dom"/>
</dbReference>
<proteinExistence type="inferred from homology"/>